<protein>
    <submittedName>
        <fullName evidence="3">HlyD family efflux transporter periplasmic adaptor subunit</fullName>
    </submittedName>
</protein>
<gene>
    <name evidence="3" type="ORF">DM558_00265</name>
</gene>
<evidence type="ECO:0000259" key="2">
    <source>
        <dbReference type="Pfam" id="PF25881"/>
    </source>
</evidence>
<dbReference type="Gene3D" id="2.40.50.100">
    <property type="match status" value="1"/>
</dbReference>
<dbReference type="Gene3D" id="2.40.30.170">
    <property type="match status" value="1"/>
</dbReference>
<dbReference type="Gene3D" id="1.10.287.470">
    <property type="entry name" value="Helix hairpin bin"/>
    <property type="match status" value="1"/>
</dbReference>
<reference evidence="4" key="1">
    <citation type="submission" date="2018-06" db="EMBL/GenBank/DDBJ databases">
        <title>Complete genome of Pseudomonas insecticola strain QZS01.</title>
        <authorList>
            <person name="Wang J."/>
            <person name="Su Q."/>
        </authorList>
    </citation>
    <scope>NUCLEOTIDE SEQUENCE [LARGE SCALE GENOMIC DNA]</scope>
    <source>
        <strain evidence="4">QZS01</strain>
    </source>
</reference>
<dbReference type="EMBL" id="CP029822">
    <property type="protein sequence ID" value="AZS49304.1"/>
    <property type="molecule type" value="Genomic_DNA"/>
</dbReference>
<dbReference type="PANTHER" id="PTHR30438:SF1">
    <property type="entry name" value="36 KDA ANTIGEN"/>
    <property type="match status" value="1"/>
</dbReference>
<dbReference type="SUPFAM" id="SSF111369">
    <property type="entry name" value="HlyD-like secretion proteins"/>
    <property type="match status" value="2"/>
</dbReference>
<name>A0A3Q9JJ61_9GAMM</name>
<keyword evidence="4" id="KW-1185">Reference proteome</keyword>
<proteinExistence type="predicted"/>
<organism evidence="3 4">
    <name type="scientific">Entomomonas moraniae</name>
    <dbReference type="NCBI Taxonomy" id="2213226"/>
    <lineage>
        <taxon>Bacteria</taxon>
        <taxon>Pseudomonadati</taxon>
        <taxon>Pseudomonadota</taxon>
        <taxon>Gammaproteobacteria</taxon>
        <taxon>Pseudomonadales</taxon>
        <taxon>Pseudomonadaceae</taxon>
        <taxon>Entomomonas</taxon>
    </lineage>
</organism>
<dbReference type="KEGG" id="emo:DM558_00265"/>
<dbReference type="Pfam" id="PF25881">
    <property type="entry name" value="HH_YBHG"/>
    <property type="match status" value="1"/>
</dbReference>
<sequence>MNVKSAITLAFIAIATALAILIRANNQHIILQGEVDAPQVIIVSKAKGRVIERYVERGDDVKAGQPLIKLDSPELIAQLKSVEAARDNAKARLIESLNGSREENIRSAKADLLQAQATYANAISTYKRNKQLADKGYLSTLSLENYLRDRDTAAESVKAARANLDLALNGDRIEQREQYAAQLREAEQNLAEVKAVTDDLMVVSPIDGEVGSIPAEVGALLNASSPLMTVIRIPEAYFIFYIREDILSQIKKGDVVEVSIPAIGATDKKKIKARVGYIAPLGDFSTKRATRATGDFDLKTFEVRLYLDKPVANLRVGMSVLWDWQE</sequence>
<evidence type="ECO:0000313" key="4">
    <source>
        <dbReference type="Proteomes" id="UP000273143"/>
    </source>
</evidence>
<dbReference type="PANTHER" id="PTHR30438">
    <property type="entry name" value="36 KDA ANTIGEN-RELATED"/>
    <property type="match status" value="1"/>
</dbReference>
<dbReference type="InterPro" id="IPR059052">
    <property type="entry name" value="HH_YbhG-like"/>
</dbReference>
<evidence type="ECO:0000313" key="3">
    <source>
        <dbReference type="EMBL" id="AZS49304.1"/>
    </source>
</evidence>
<dbReference type="AlphaFoldDB" id="A0A3Q9JJ61"/>
<keyword evidence="1" id="KW-0175">Coiled coil</keyword>
<feature type="coiled-coil region" evidence="1">
    <location>
        <begin position="143"/>
        <end position="196"/>
    </location>
</feature>
<dbReference type="RefSeq" id="WP_127161523.1">
    <property type="nucleotide sequence ID" value="NZ_CP029822.1"/>
</dbReference>
<accession>A0A3Q9JJ61</accession>
<dbReference type="Proteomes" id="UP000273143">
    <property type="component" value="Chromosome"/>
</dbReference>
<feature type="domain" description="YbhG-like alpha-helical hairpin" evidence="2">
    <location>
        <begin position="78"/>
        <end position="195"/>
    </location>
</feature>
<evidence type="ECO:0000256" key="1">
    <source>
        <dbReference type="SAM" id="Coils"/>
    </source>
</evidence>